<gene>
    <name evidence="3" type="ORF">AW09_003148</name>
</gene>
<evidence type="ECO:0000256" key="1">
    <source>
        <dbReference type="SAM" id="SignalP"/>
    </source>
</evidence>
<dbReference type="Proteomes" id="UP000020077">
    <property type="component" value="Unassembled WGS sequence"/>
</dbReference>
<feature type="chain" id="PRO_5001750843" evidence="1">
    <location>
        <begin position="31"/>
        <end position="206"/>
    </location>
</feature>
<dbReference type="Pfam" id="PF07589">
    <property type="entry name" value="PEP-CTERM"/>
    <property type="match status" value="1"/>
</dbReference>
<feature type="domain" description="Ice-binding protein C-terminal" evidence="2">
    <location>
        <begin position="181"/>
        <end position="203"/>
    </location>
</feature>
<protein>
    <submittedName>
        <fullName evidence="3">PEP-CTERM protein sorting domain protein</fullName>
    </submittedName>
</protein>
<feature type="signal peptide" evidence="1">
    <location>
        <begin position="1"/>
        <end position="30"/>
    </location>
</feature>
<dbReference type="EMBL" id="JDVG02000505">
    <property type="protein sequence ID" value="KFB71693.1"/>
    <property type="molecule type" value="Genomic_DNA"/>
</dbReference>
<name>A0A080LTF0_9PROT</name>
<keyword evidence="1" id="KW-0732">Signal</keyword>
<evidence type="ECO:0000313" key="4">
    <source>
        <dbReference type="Proteomes" id="UP000020077"/>
    </source>
</evidence>
<evidence type="ECO:0000259" key="2">
    <source>
        <dbReference type="Pfam" id="PF07589"/>
    </source>
</evidence>
<accession>A0A080LTF0</accession>
<dbReference type="NCBIfam" id="TIGR02595">
    <property type="entry name" value="PEP_CTERM"/>
    <property type="match status" value="1"/>
</dbReference>
<dbReference type="InterPro" id="IPR013424">
    <property type="entry name" value="Ice-binding_C"/>
</dbReference>
<organism evidence="3 4">
    <name type="scientific">Candidatus Accumulibacter phosphatis</name>
    <dbReference type="NCBI Taxonomy" id="327160"/>
    <lineage>
        <taxon>Bacteria</taxon>
        <taxon>Pseudomonadati</taxon>
        <taxon>Pseudomonadota</taxon>
        <taxon>Betaproteobacteria</taxon>
        <taxon>Candidatus Accumulibacter</taxon>
    </lineage>
</organism>
<evidence type="ECO:0000313" key="3">
    <source>
        <dbReference type="EMBL" id="KFB71693.1"/>
    </source>
</evidence>
<sequence length="206" mass="21875">MKLINMLAMKSRVICVVAALLLLLSTSAMAGFIDFEGDMLGPKANGFTSVGDAGVHFFDTIGEDLRVHPDQTVVSQNLQAPIDDASRIKIVFDTYKSSLKLLFGNDDKDHSDDGDRAWLEVFSGATSVGLASVVMNRNDLTDQSIGISAASFDSALFWYGNAGGTPIALIEAIDNISFTDAVPEPASLALLSLGLAGLGFSRRKQA</sequence>
<reference evidence="3 4" key="1">
    <citation type="submission" date="2014-02" db="EMBL/GenBank/DDBJ databases">
        <title>Expanding our view of genomic diversity in Candidatus Accumulibacter clades.</title>
        <authorList>
            <person name="Skennerton C.T."/>
            <person name="Barr J.J."/>
            <person name="Slater F.R."/>
            <person name="Bond P.L."/>
            <person name="Tyson G.W."/>
        </authorList>
    </citation>
    <scope>NUCLEOTIDE SEQUENCE [LARGE SCALE GENOMIC DNA]</scope>
    <source>
        <strain evidence="4">BA-91</strain>
    </source>
</reference>
<proteinExistence type="predicted"/>
<dbReference type="AlphaFoldDB" id="A0A080LTF0"/>
<comment type="caution">
    <text evidence="3">The sequence shown here is derived from an EMBL/GenBank/DDBJ whole genome shotgun (WGS) entry which is preliminary data.</text>
</comment>